<accession>A0A4Z2AZQ8</accession>
<dbReference type="PANTHER" id="PTHR40386:SF1">
    <property type="entry name" value="SMALL INTEGRAL MEMBRANE PROTEIN 26"/>
    <property type="match status" value="1"/>
</dbReference>
<dbReference type="PANTHER" id="PTHR40386">
    <property type="entry name" value="SMALL INTEGRAL MEMBRANE PROTEIN 26"/>
    <property type="match status" value="1"/>
</dbReference>
<keyword evidence="3" id="KW-1185">Reference proteome</keyword>
<name>A0A4Z2AZQ8_9TELE</name>
<evidence type="ECO:0000313" key="3">
    <source>
        <dbReference type="Proteomes" id="UP000516260"/>
    </source>
</evidence>
<feature type="transmembrane region" description="Helical" evidence="1">
    <location>
        <begin position="12"/>
        <end position="31"/>
    </location>
</feature>
<dbReference type="Proteomes" id="UP000516260">
    <property type="component" value="Chromosome 8"/>
</dbReference>
<keyword evidence="1" id="KW-0812">Transmembrane</keyword>
<dbReference type="AlphaFoldDB" id="A0A4Z2AZQ8"/>
<reference evidence="2 3" key="1">
    <citation type="submission" date="2019-04" db="EMBL/GenBank/DDBJ databases">
        <title>The sequence and de novo assembly of Takifugu bimaculatus genome using PacBio and Hi-C technologies.</title>
        <authorList>
            <person name="Xu P."/>
            <person name="Liu B."/>
            <person name="Zhou Z."/>
        </authorList>
    </citation>
    <scope>NUCLEOTIDE SEQUENCE [LARGE SCALE GENOMIC DNA]</scope>
    <source>
        <strain evidence="2">TB-2018</strain>
        <tissue evidence="2">Muscle</tissue>
    </source>
</reference>
<evidence type="ECO:0008006" key="4">
    <source>
        <dbReference type="Google" id="ProtNLM"/>
    </source>
</evidence>
<gene>
    <name evidence="2" type="ORF">fugu_007835</name>
</gene>
<dbReference type="EMBL" id="SWLE01000021">
    <property type="protein sequence ID" value="TNM85564.1"/>
    <property type="molecule type" value="Genomic_DNA"/>
</dbReference>
<evidence type="ECO:0000256" key="1">
    <source>
        <dbReference type="SAM" id="Phobius"/>
    </source>
</evidence>
<comment type="caution">
    <text evidence="2">The sequence shown here is derived from an EMBL/GenBank/DDBJ whole genome shotgun (WGS) entry which is preliminary data.</text>
</comment>
<proteinExistence type="predicted"/>
<keyword evidence="1" id="KW-0472">Membrane</keyword>
<protein>
    <recommendedName>
        <fullName evidence="4">Small integral membrane protein 26</fullName>
    </recommendedName>
</protein>
<sequence length="99" mass="11563">MSLNDVSKWHKRMSVVYAFGVWSMIASYAFFKYTGRYDDAPVLKGKPEDQQEEEDENTVVYKTPHSKTVIIYKKDFVPYTTRIYNFIKSFSDEPGTGDK</sequence>
<evidence type="ECO:0000313" key="2">
    <source>
        <dbReference type="EMBL" id="TNM85564.1"/>
    </source>
</evidence>
<organism evidence="2 3">
    <name type="scientific">Takifugu bimaculatus</name>
    <dbReference type="NCBI Taxonomy" id="433685"/>
    <lineage>
        <taxon>Eukaryota</taxon>
        <taxon>Metazoa</taxon>
        <taxon>Chordata</taxon>
        <taxon>Craniata</taxon>
        <taxon>Vertebrata</taxon>
        <taxon>Euteleostomi</taxon>
        <taxon>Actinopterygii</taxon>
        <taxon>Neopterygii</taxon>
        <taxon>Teleostei</taxon>
        <taxon>Neoteleostei</taxon>
        <taxon>Acanthomorphata</taxon>
        <taxon>Eupercaria</taxon>
        <taxon>Tetraodontiformes</taxon>
        <taxon>Tetradontoidea</taxon>
        <taxon>Tetraodontidae</taxon>
        <taxon>Takifugu</taxon>
    </lineage>
</organism>
<dbReference type="InterPro" id="IPR038831">
    <property type="entry name" value="SMIM26"/>
</dbReference>
<keyword evidence="1" id="KW-1133">Transmembrane helix</keyword>